<proteinExistence type="predicted"/>
<gene>
    <name evidence="1" type="ORF">GCM10023321_45240</name>
</gene>
<dbReference type="NCBIfam" id="TIGR03562">
    <property type="entry name" value="osmo_induc_OsmC"/>
    <property type="match status" value="1"/>
</dbReference>
<sequence>MTRIRKTASAAWRGTASAGEGILDLGEVSLPFSLRSRVSEGPSTNPEELLGAALAGCFAMSLANLCEERSTPAERIDARATVHLVGTEEGFRIPTIELSCVARVPGVAAEVVRELAEQAERSCPVRLLYTAEVKLSVVVE</sequence>
<dbReference type="PANTHER" id="PTHR42830:SF1">
    <property type="entry name" value="OSMOTICALLY INDUCIBLE FAMILY PROTEIN"/>
    <property type="match status" value="1"/>
</dbReference>
<dbReference type="InterPro" id="IPR052707">
    <property type="entry name" value="OsmC_Ohr_Peroxiredoxin"/>
</dbReference>
<organism evidence="1 2">
    <name type="scientific">Pseudonocardia eucalypti</name>
    <dbReference type="NCBI Taxonomy" id="648755"/>
    <lineage>
        <taxon>Bacteria</taxon>
        <taxon>Bacillati</taxon>
        <taxon>Actinomycetota</taxon>
        <taxon>Actinomycetes</taxon>
        <taxon>Pseudonocardiales</taxon>
        <taxon>Pseudonocardiaceae</taxon>
        <taxon>Pseudonocardia</taxon>
    </lineage>
</organism>
<evidence type="ECO:0000313" key="1">
    <source>
        <dbReference type="EMBL" id="GAA5161277.1"/>
    </source>
</evidence>
<dbReference type="InterPro" id="IPR015946">
    <property type="entry name" value="KH_dom-like_a/b"/>
</dbReference>
<dbReference type="InterPro" id="IPR036102">
    <property type="entry name" value="OsmC/Ohrsf"/>
</dbReference>
<dbReference type="Gene3D" id="3.30.300.20">
    <property type="match status" value="1"/>
</dbReference>
<dbReference type="InterPro" id="IPR003718">
    <property type="entry name" value="OsmC/Ohr_fam"/>
</dbReference>
<reference evidence="2" key="1">
    <citation type="journal article" date="2019" name="Int. J. Syst. Evol. Microbiol.">
        <title>The Global Catalogue of Microorganisms (GCM) 10K type strain sequencing project: providing services to taxonomists for standard genome sequencing and annotation.</title>
        <authorList>
            <consortium name="The Broad Institute Genomics Platform"/>
            <consortium name="The Broad Institute Genome Sequencing Center for Infectious Disease"/>
            <person name="Wu L."/>
            <person name="Ma J."/>
        </authorList>
    </citation>
    <scope>NUCLEOTIDE SEQUENCE [LARGE SCALE GENOMIC DNA]</scope>
    <source>
        <strain evidence="2">JCM 18303</strain>
    </source>
</reference>
<keyword evidence="2" id="KW-1185">Reference proteome</keyword>
<accession>A0ABP9QFZ8</accession>
<dbReference type="Pfam" id="PF02566">
    <property type="entry name" value="OsmC"/>
    <property type="match status" value="1"/>
</dbReference>
<comment type="caution">
    <text evidence="1">The sequence shown here is derived from an EMBL/GenBank/DDBJ whole genome shotgun (WGS) entry which is preliminary data.</text>
</comment>
<protein>
    <submittedName>
        <fullName evidence="1">OsmC family protein</fullName>
    </submittedName>
</protein>
<evidence type="ECO:0000313" key="2">
    <source>
        <dbReference type="Proteomes" id="UP001428817"/>
    </source>
</evidence>
<name>A0ABP9QFZ8_9PSEU</name>
<dbReference type="PANTHER" id="PTHR42830">
    <property type="entry name" value="OSMOTICALLY INDUCIBLE FAMILY PROTEIN"/>
    <property type="match status" value="1"/>
</dbReference>
<dbReference type="RefSeq" id="WP_185060030.1">
    <property type="nucleotide sequence ID" value="NZ_BAABJP010000024.1"/>
</dbReference>
<dbReference type="SUPFAM" id="SSF82784">
    <property type="entry name" value="OsmC-like"/>
    <property type="match status" value="1"/>
</dbReference>
<dbReference type="EMBL" id="BAABJP010000024">
    <property type="protein sequence ID" value="GAA5161277.1"/>
    <property type="molecule type" value="Genomic_DNA"/>
</dbReference>
<dbReference type="InterPro" id="IPR019904">
    <property type="entry name" value="Peroxiredoxin_OsmC"/>
</dbReference>
<dbReference type="Proteomes" id="UP001428817">
    <property type="component" value="Unassembled WGS sequence"/>
</dbReference>